<dbReference type="RefSeq" id="WP_343906478.1">
    <property type="nucleotide sequence ID" value="NZ_BAAAJE010000004.1"/>
</dbReference>
<evidence type="ECO:0000313" key="3">
    <source>
        <dbReference type="Proteomes" id="UP001499979"/>
    </source>
</evidence>
<feature type="region of interest" description="Disordered" evidence="1">
    <location>
        <begin position="252"/>
        <end position="329"/>
    </location>
</feature>
<gene>
    <name evidence="2" type="ORF">GCM10009606_11520</name>
</gene>
<protein>
    <recommendedName>
        <fullName evidence="4">ParB/Sulfiredoxin domain-containing protein</fullName>
    </recommendedName>
</protein>
<sequence>MGDITVPVTKLLLDELNPRHRAVTTQEQALHEVIRRAPIKLLNLARDIADFGLSPIDRPVVMKHEDGKRFIVLEGNRRLAALRLLKKPSLCPDPGLALKFKAAADAAVVPTTTVRCFEVATRDEARPILARRHGGEMDGIGVVRWSAMQRTRHASSPGHQERMALTTLDWLDGKSALGANQHLADLLDEVAEEKFTTFGRLAGDPDFRAYAGFDIKGDIFTPTDSSENIVSRLTLVLEDFKGGPTTQALTVSALKSKSQREEYVSGLREQMAGADEADEDEADAGETVVGDEPDETDGDSGGGPSNPPSPPPAPPPPPPPPPPPMRLFHGASLSRCSVRVKSVLHEVQTIPINKYPNSAAALIRMVIELAVMEAHDVCAFPPPPEKDKNLRAYVRNALKQLDPTEKAARYLALRQEIGKKDSLVNTATLNAFLHSSTYMPSAPTMRTISDTYTTLLIDLNKAIGDAKDAGT</sequence>
<reference evidence="3" key="1">
    <citation type="journal article" date="2019" name="Int. J. Syst. Evol. Microbiol.">
        <title>The Global Catalogue of Microorganisms (GCM) 10K type strain sequencing project: providing services to taxonomists for standard genome sequencing and annotation.</title>
        <authorList>
            <consortium name="The Broad Institute Genomics Platform"/>
            <consortium name="The Broad Institute Genome Sequencing Center for Infectious Disease"/>
            <person name="Wu L."/>
            <person name="Ma J."/>
        </authorList>
    </citation>
    <scope>NUCLEOTIDE SEQUENCE [LARGE SCALE GENOMIC DNA]</scope>
    <source>
        <strain evidence="3">JCM 11813</strain>
    </source>
</reference>
<keyword evidence="3" id="KW-1185">Reference proteome</keyword>
<dbReference type="Proteomes" id="UP001499979">
    <property type="component" value="Unassembled WGS sequence"/>
</dbReference>
<proteinExistence type="predicted"/>
<comment type="caution">
    <text evidence="2">The sequence shown here is derived from an EMBL/GenBank/DDBJ whole genome shotgun (WGS) entry which is preliminary data.</text>
</comment>
<evidence type="ECO:0008006" key="4">
    <source>
        <dbReference type="Google" id="ProtNLM"/>
    </source>
</evidence>
<evidence type="ECO:0000313" key="2">
    <source>
        <dbReference type="EMBL" id="GAA1133109.1"/>
    </source>
</evidence>
<accession>A0ABP4EWF6</accession>
<feature type="compositionally biased region" description="Acidic residues" evidence="1">
    <location>
        <begin position="275"/>
        <end position="298"/>
    </location>
</feature>
<organism evidence="2 3">
    <name type="scientific">Nocardioides aquiterrae</name>
    <dbReference type="NCBI Taxonomy" id="203799"/>
    <lineage>
        <taxon>Bacteria</taxon>
        <taxon>Bacillati</taxon>
        <taxon>Actinomycetota</taxon>
        <taxon>Actinomycetes</taxon>
        <taxon>Propionibacteriales</taxon>
        <taxon>Nocardioidaceae</taxon>
        <taxon>Nocardioides</taxon>
    </lineage>
</organism>
<evidence type="ECO:0000256" key="1">
    <source>
        <dbReference type="SAM" id="MobiDB-lite"/>
    </source>
</evidence>
<name>A0ABP4EWF6_9ACTN</name>
<dbReference type="EMBL" id="BAAAJE010000004">
    <property type="protein sequence ID" value="GAA1133109.1"/>
    <property type="molecule type" value="Genomic_DNA"/>
</dbReference>
<feature type="compositionally biased region" description="Pro residues" evidence="1">
    <location>
        <begin position="305"/>
        <end position="325"/>
    </location>
</feature>